<dbReference type="OrthoDB" id="5242616at2"/>
<dbReference type="AlphaFoldDB" id="A0A510HMF7"/>
<dbReference type="EMBL" id="AP019791">
    <property type="protein sequence ID" value="BBL80505.1"/>
    <property type="molecule type" value="Genomic_DNA"/>
</dbReference>
<proteinExistence type="predicted"/>
<evidence type="ECO:0000313" key="1">
    <source>
        <dbReference type="EMBL" id="BBL80505.1"/>
    </source>
</evidence>
<organism evidence="1 2">
    <name type="scientific">Rubrobacter xylanophilus</name>
    <dbReference type="NCBI Taxonomy" id="49319"/>
    <lineage>
        <taxon>Bacteria</taxon>
        <taxon>Bacillati</taxon>
        <taxon>Actinomycetota</taxon>
        <taxon>Rubrobacteria</taxon>
        <taxon>Rubrobacterales</taxon>
        <taxon>Rubrobacteraceae</taxon>
        <taxon>Rubrobacter</taxon>
    </lineage>
</organism>
<name>A0A510HMF7_9ACTN</name>
<sequence length="206" mass="22969">MGFEEAALTRLRRYREEADRAAGLVLEAEERAREFSGRLFSGLERVSALARRAGFEVSAERSEGLISLRVRETEEASVAFALLRGAAAETDEDLMHEELSHYSLDPAGYSGRILGWSPAAGEEPCQIFAVYRDGVWKTKGLFVTRSRGRVDDPEEAVHGFCLRIVGRLIDLAALTDGVGRRWDEGPYSLRDRLSGRPYPVRLRIPG</sequence>
<reference evidence="1" key="1">
    <citation type="journal article" date="2019" name="Microbiol. Resour. Announc.">
        <title>Complete Genome Sequence of Rubrobacter xylanophilus Strain AA3-22, Isolated from Arima Onsen in Japan.</title>
        <authorList>
            <person name="Tomariguchi N."/>
            <person name="Miyazaki K."/>
        </authorList>
    </citation>
    <scope>NUCLEOTIDE SEQUENCE [LARGE SCALE GENOMIC DNA]</scope>
    <source>
        <strain evidence="1">AA3-22</strain>
    </source>
</reference>
<gene>
    <name evidence="1" type="ORF">RxyAA322_23590</name>
</gene>
<keyword evidence="2" id="KW-1185">Reference proteome</keyword>
<accession>A0A510HMF7</accession>
<dbReference type="RefSeq" id="WP_143528503.1">
    <property type="nucleotide sequence ID" value="NZ_AP019791.1"/>
</dbReference>
<dbReference type="Proteomes" id="UP000318065">
    <property type="component" value="Chromosome"/>
</dbReference>
<evidence type="ECO:0000313" key="2">
    <source>
        <dbReference type="Proteomes" id="UP000318065"/>
    </source>
</evidence>
<protein>
    <submittedName>
        <fullName evidence="1">Uncharacterized protein</fullName>
    </submittedName>
</protein>